<dbReference type="GO" id="GO:0005737">
    <property type="term" value="C:cytoplasm"/>
    <property type="evidence" value="ECO:0007669"/>
    <property type="project" value="InterPro"/>
</dbReference>
<evidence type="ECO:0000313" key="7">
    <source>
        <dbReference type="EMBL" id="SVC04937.1"/>
    </source>
</evidence>
<reference evidence="7" key="1">
    <citation type="submission" date="2018-05" db="EMBL/GenBank/DDBJ databases">
        <authorList>
            <person name="Lanie J.A."/>
            <person name="Ng W.-L."/>
            <person name="Kazmierczak K.M."/>
            <person name="Andrzejewski T.M."/>
            <person name="Davidsen T.M."/>
            <person name="Wayne K.J."/>
            <person name="Tettelin H."/>
            <person name="Glass J.I."/>
            <person name="Rusch D."/>
            <person name="Podicherti R."/>
            <person name="Tsui H.-C.T."/>
            <person name="Winkler M.E."/>
        </authorList>
    </citation>
    <scope>NUCLEOTIDE SEQUENCE</scope>
</reference>
<dbReference type="HAMAP" id="MF_00423">
    <property type="entry name" value="SelA"/>
    <property type="match status" value="1"/>
</dbReference>
<dbReference type="PANTHER" id="PTHR32328">
    <property type="entry name" value="L-SERYL-TRNA(SEC) SELENIUM TRANSFERASE"/>
    <property type="match status" value="1"/>
</dbReference>
<dbReference type="InterPro" id="IPR015424">
    <property type="entry name" value="PyrdxlP-dep_Trfase"/>
</dbReference>
<organism evidence="7">
    <name type="scientific">marine metagenome</name>
    <dbReference type="NCBI Taxonomy" id="408172"/>
    <lineage>
        <taxon>unclassified sequences</taxon>
        <taxon>metagenomes</taxon>
        <taxon>ecological metagenomes</taxon>
    </lineage>
</organism>
<evidence type="ECO:0000256" key="6">
    <source>
        <dbReference type="ARBA" id="ARBA00023266"/>
    </source>
</evidence>
<sequence>EVVAWIEEVGCARQFATRAAGIFLEEMRAALLSGELDGETMKTRLDNLAAGIATAAGKLTEPHLRHVINATGIVVHTNLGRSPWPAAAAARAAGLGQRYLNLEFNLEDGGRGQRDKAVESLVNQLLPGTGVVVVNNNAAAVLLVLNTLAEGKEVVVSRGQLVEIGGSFRVPEVMAKSQSILHEVGTTNRTRSRDFEEAIGPQTGALLSVHPSNYRVVGFTEEAELEELAALGRDHGVPVIEDLGSGCLFDLRDVGIHDEPTVAQRLATGVDLVTFSGDKLLGGPQAGFIVGKPDYVARVRSNPLYRALRLDKATTLALEGTLAIYVNGDLDGIPTIRMLRMPIADLESRAKA</sequence>
<keyword evidence="6" id="KW-0711">Selenium</keyword>
<keyword evidence="3" id="KW-0808">Transferase</keyword>
<keyword evidence="4" id="KW-0663">Pyridoxal phosphate</keyword>
<evidence type="ECO:0000256" key="5">
    <source>
        <dbReference type="ARBA" id="ARBA00022917"/>
    </source>
</evidence>
<evidence type="ECO:0000256" key="3">
    <source>
        <dbReference type="ARBA" id="ARBA00022679"/>
    </source>
</evidence>
<keyword evidence="2" id="KW-0963">Cytoplasm</keyword>
<feature type="non-terminal residue" evidence="7">
    <location>
        <position position="352"/>
    </location>
</feature>
<dbReference type="GO" id="GO:0004125">
    <property type="term" value="F:L-seryl-tRNA(Sec) selenium transferase activity"/>
    <property type="evidence" value="ECO:0007669"/>
    <property type="project" value="InterPro"/>
</dbReference>
<evidence type="ECO:0008006" key="8">
    <source>
        <dbReference type="Google" id="ProtNLM"/>
    </source>
</evidence>
<dbReference type="Pfam" id="PF03841">
    <property type="entry name" value="SelA"/>
    <property type="match status" value="1"/>
</dbReference>
<dbReference type="GO" id="GO:0001514">
    <property type="term" value="P:selenocysteine incorporation"/>
    <property type="evidence" value="ECO:0007669"/>
    <property type="project" value="InterPro"/>
</dbReference>
<dbReference type="AlphaFoldDB" id="A0A382J0K5"/>
<proteinExistence type="inferred from homology"/>
<dbReference type="PANTHER" id="PTHR32328:SF0">
    <property type="entry name" value="L-SERYL-TRNA(SEC) SELENIUM TRANSFERASE"/>
    <property type="match status" value="1"/>
</dbReference>
<feature type="non-terminal residue" evidence="7">
    <location>
        <position position="1"/>
    </location>
</feature>
<dbReference type="SUPFAM" id="SSF53383">
    <property type="entry name" value="PLP-dependent transferases"/>
    <property type="match status" value="1"/>
</dbReference>
<accession>A0A382J0K5</accession>
<dbReference type="InterPro" id="IPR015421">
    <property type="entry name" value="PyrdxlP-dep_Trfase_major"/>
</dbReference>
<gene>
    <name evidence="7" type="ORF">METZ01_LOCUS257791</name>
</gene>
<dbReference type="InterPro" id="IPR018319">
    <property type="entry name" value="SelA-like"/>
</dbReference>
<evidence type="ECO:0000256" key="1">
    <source>
        <dbReference type="ARBA" id="ARBA00001933"/>
    </source>
</evidence>
<keyword evidence="5" id="KW-0648">Protein biosynthesis</keyword>
<name>A0A382J0K5_9ZZZZ</name>
<protein>
    <recommendedName>
        <fullName evidence="8">L-seryl-tRNA selenium transferase N-terminal domain-containing protein</fullName>
    </recommendedName>
</protein>
<dbReference type="NCBIfam" id="TIGR00474">
    <property type="entry name" value="selA"/>
    <property type="match status" value="1"/>
</dbReference>
<evidence type="ECO:0000256" key="4">
    <source>
        <dbReference type="ARBA" id="ARBA00022898"/>
    </source>
</evidence>
<dbReference type="EMBL" id="UINC01070639">
    <property type="protein sequence ID" value="SVC04937.1"/>
    <property type="molecule type" value="Genomic_DNA"/>
</dbReference>
<comment type="cofactor">
    <cofactor evidence="1">
        <name>pyridoxal 5'-phosphate</name>
        <dbReference type="ChEBI" id="CHEBI:597326"/>
    </cofactor>
</comment>
<dbReference type="Gene3D" id="3.40.640.10">
    <property type="entry name" value="Type I PLP-dependent aspartate aminotransferase-like (Major domain)"/>
    <property type="match status" value="1"/>
</dbReference>
<dbReference type="InterPro" id="IPR004534">
    <property type="entry name" value="SelA_trans"/>
</dbReference>
<evidence type="ECO:0000256" key="2">
    <source>
        <dbReference type="ARBA" id="ARBA00022490"/>
    </source>
</evidence>